<proteinExistence type="predicted"/>
<protein>
    <submittedName>
        <fullName evidence="4">Uncharacterized protein</fullName>
    </submittedName>
</protein>
<evidence type="ECO:0000313" key="5">
    <source>
        <dbReference type="Proteomes" id="UP000001880"/>
    </source>
</evidence>
<feature type="transmembrane region" description="Helical" evidence="2">
    <location>
        <begin position="84"/>
        <end position="105"/>
    </location>
</feature>
<dbReference type="HOGENOM" id="CLU_1784183_0_0_7"/>
<keyword evidence="2" id="KW-0812">Transmembrane</keyword>
<dbReference type="EMBL" id="CP001804">
    <property type="protein sequence ID" value="ACY19061.1"/>
    <property type="molecule type" value="Genomic_DNA"/>
</dbReference>
<gene>
    <name evidence="4" type="ordered locus">Hoch_6595</name>
</gene>
<dbReference type="Proteomes" id="UP000001880">
    <property type="component" value="Chromosome"/>
</dbReference>
<organism evidence="4 5">
    <name type="scientific">Haliangium ochraceum (strain DSM 14365 / JCM 11303 / SMP-2)</name>
    <dbReference type="NCBI Taxonomy" id="502025"/>
    <lineage>
        <taxon>Bacteria</taxon>
        <taxon>Pseudomonadati</taxon>
        <taxon>Myxococcota</taxon>
        <taxon>Polyangia</taxon>
        <taxon>Haliangiales</taxon>
        <taxon>Kofleriaceae</taxon>
        <taxon>Haliangium</taxon>
    </lineage>
</organism>
<keyword evidence="2" id="KW-0472">Membrane</keyword>
<feature type="compositionally biased region" description="Acidic residues" evidence="1">
    <location>
        <begin position="124"/>
        <end position="135"/>
    </location>
</feature>
<keyword evidence="2" id="KW-1133">Transmembrane helix</keyword>
<feature type="chain" id="PRO_5003011586" evidence="3">
    <location>
        <begin position="26"/>
        <end position="145"/>
    </location>
</feature>
<sequence>MPFRIALITSLTIAACMAVPLSVNAVSSPGTEEVVDSDDPDPGSDTVPIAEPTVAEAPRIGPVGEVSHPSIAAAPPHGSSEPSLSGVGLAAAVIAGFVPACWVMARSSRRRRAGPNSDAQRGSDDDDDLFDDDLDAANSGAFGAV</sequence>
<name>D0LRR9_HALO1</name>
<dbReference type="AlphaFoldDB" id="D0LRR9"/>
<keyword evidence="5" id="KW-1185">Reference proteome</keyword>
<feature type="signal peptide" evidence="3">
    <location>
        <begin position="1"/>
        <end position="25"/>
    </location>
</feature>
<dbReference type="RefSeq" id="WP_012831653.1">
    <property type="nucleotide sequence ID" value="NC_013440.1"/>
</dbReference>
<feature type="compositionally biased region" description="Acidic residues" evidence="1">
    <location>
        <begin position="33"/>
        <end position="42"/>
    </location>
</feature>
<dbReference type="STRING" id="502025.Hoch_6595"/>
<feature type="region of interest" description="Disordered" evidence="1">
    <location>
        <begin position="29"/>
        <end position="84"/>
    </location>
</feature>
<evidence type="ECO:0000313" key="4">
    <source>
        <dbReference type="EMBL" id="ACY19061.1"/>
    </source>
</evidence>
<dbReference type="KEGG" id="hoh:Hoch_6595"/>
<evidence type="ECO:0000256" key="2">
    <source>
        <dbReference type="SAM" id="Phobius"/>
    </source>
</evidence>
<keyword evidence="3" id="KW-0732">Signal</keyword>
<evidence type="ECO:0000256" key="3">
    <source>
        <dbReference type="SAM" id="SignalP"/>
    </source>
</evidence>
<dbReference type="PROSITE" id="PS51257">
    <property type="entry name" value="PROKAR_LIPOPROTEIN"/>
    <property type="match status" value="1"/>
</dbReference>
<evidence type="ECO:0000256" key="1">
    <source>
        <dbReference type="SAM" id="MobiDB-lite"/>
    </source>
</evidence>
<reference evidence="4 5" key="1">
    <citation type="journal article" date="2010" name="Stand. Genomic Sci.">
        <title>Complete genome sequence of Haliangium ochraceum type strain (SMP-2).</title>
        <authorList>
            <consortium name="US DOE Joint Genome Institute (JGI-PGF)"/>
            <person name="Ivanova N."/>
            <person name="Daum C."/>
            <person name="Lang E."/>
            <person name="Abt B."/>
            <person name="Kopitz M."/>
            <person name="Saunders E."/>
            <person name="Lapidus A."/>
            <person name="Lucas S."/>
            <person name="Glavina Del Rio T."/>
            <person name="Nolan M."/>
            <person name="Tice H."/>
            <person name="Copeland A."/>
            <person name="Cheng J.F."/>
            <person name="Chen F."/>
            <person name="Bruce D."/>
            <person name="Goodwin L."/>
            <person name="Pitluck S."/>
            <person name="Mavromatis K."/>
            <person name="Pati A."/>
            <person name="Mikhailova N."/>
            <person name="Chen A."/>
            <person name="Palaniappan K."/>
            <person name="Land M."/>
            <person name="Hauser L."/>
            <person name="Chang Y.J."/>
            <person name="Jeffries C.D."/>
            <person name="Detter J.C."/>
            <person name="Brettin T."/>
            <person name="Rohde M."/>
            <person name="Goker M."/>
            <person name="Bristow J."/>
            <person name="Markowitz V."/>
            <person name="Eisen J.A."/>
            <person name="Hugenholtz P."/>
            <person name="Kyrpides N.C."/>
            <person name="Klenk H.P."/>
        </authorList>
    </citation>
    <scope>NUCLEOTIDE SEQUENCE [LARGE SCALE GENOMIC DNA]</scope>
    <source>
        <strain evidence="5">DSM 14365 / CIP 107738 / JCM 11303 / AJ 13395 / SMP-2</strain>
    </source>
</reference>
<feature type="region of interest" description="Disordered" evidence="1">
    <location>
        <begin position="108"/>
        <end position="145"/>
    </location>
</feature>
<accession>D0LRR9</accession>